<dbReference type="InterPro" id="IPR012762">
    <property type="entry name" value="Ubiq_biosynth_COQ9"/>
</dbReference>
<dbReference type="OMA" id="SELFMAQ"/>
<feature type="domain" description="COQ9 C-terminal" evidence="9">
    <location>
        <begin position="157"/>
        <end position="229"/>
    </location>
</feature>
<evidence type="ECO:0000256" key="1">
    <source>
        <dbReference type="ARBA" id="ARBA00004173"/>
    </source>
</evidence>
<dbReference type="Pfam" id="PF08511">
    <property type="entry name" value="COQ9"/>
    <property type="match status" value="1"/>
</dbReference>
<evidence type="ECO:0000256" key="7">
    <source>
        <dbReference type="ARBA" id="ARBA00023128"/>
    </source>
</evidence>
<comment type="similarity">
    <text evidence="3 8">Belongs to the COQ9 family.</text>
</comment>
<gene>
    <name evidence="10" type="ordered locus">KLTH0H01232g</name>
</gene>
<dbReference type="GeneID" id="8294244"/>
<dbReference type="KEGG" id="lth:KLTH0H01232g"/>
<comment type="function">
    <text evidence="8">Membrane-associated protein that warps the membrane surface to access and bind aromatic isoprenes with high specificity, including ubiquinone (CoQ) isoprene intermediates and presents them directly to Coq7, therefore facilitating the Coq7-mediated hydroxylase step. Participates in the biosynthesis of coenzyme Q, also named ubiquinone, an essential lipid-soluble electron transporter for aerobic cellular respiration.</text>
</comment>
<dbReference type="STRING" id="559295.C5E208"/>
<evidence type="ECO:0000259" key="9">
    <source>
        <dbReference type="Pfam" id="PF08511"/>
    </source>
</evidence>
<sequence length="257" mass="28814">MLALSRILARRLYHPSALEHQLAHSFAPLTYGPGSTQFKVLEHALNKHVPSYGFNERALVASLNDLDLGPSLLSVIGASNSPSFLNASPAVLELIKFHLVTKRYALTKELDPARTSSPAEPPALETLFHRRLELNKPIAPHLTQLLSSLSIPGEFLVQTALPELHRLSDDMVYFSKEPDANDFAWYSKRIALSCAFVSSELFMAQDRSANYADTFEFAAEKLHNVSKLGQYYNNTEEYMWYTLLMSVNLAKSQLTRS</sequence>
<comment type="subcellular location">
    <subcellularLocation>
        <location evidence="1 8">Mitochondrion</location>
    </subcellularLocation>
</comment>
<keyword evidence="7 8" id="KW-0496">Mitochondrion</keyword>
<evidence type="ECO:0000313" key="11">
    <source>
        <dbReference type="Proteomes" id="UP000002036"/>
    </source>
</evidence>
<evidence type="ECO:0000256" key="2">
    <source>
        <dbReference type="ARBA" id="ARBA00004749"/>
    </source>
</evidence>
<evidence type="ECO:0000256" key="6">
    <source>
        <dbReference type="ARBA" id="ARBA00023121"/>
    </source>
</evidence>
<keyword evidence="4 8" id="KW-0831">Ubiquinone biosynthesis</keyword>
<dbReference type="OrthoDB" id="619536at2759"/>
<dbReference type="PANTHER" id="PTHR21427:SF19">
    <property type="entry name" value="UBIQUINONE BIOSYNTHESIS PROTEIN COQ9, MITOCHONDRIAL"/>
    <property type="match status" value="1"/>
</dbReference>
<proteinExistence type="inferred from homology"/>
<dbReference type="FunCoup" id="C5E208">
    <property type="interactions" value="268"/>
</dbReference>
<dbReference type="RefSeq" id="XP_002555931.1">
    <property type="nucleotide sequence ID" value="XM_002555885.1"/>
</dbReference>
<keyword evidence="11" id="KW-1185">Reference proteome</keyword>
<dbReference type="Proteomes" id="UP000002036">
    <property type="component" value="Chromosome H"/>
</dbReference>
<dbReference type="PANTHER" id="PTHR21427">
    <property type="entry name" value="UBIQUINONE BIOSYNTHESIS PROTEIN COQ9, MITOCHONDRIAL"/>
    <property type="match status" value="1"/>
</dbReference>
<keyword evidence="6 8" id="KW-0446">Lipid-binding</keyword>
<dbReference type="NCBIfam" id="TIGR02396">
    <property type="entry name" value="diverge_rpsU"/>
    <property type="match status" value="1"/>
</dbReference>
<dbReference type="AlphaFoldDB" id="C5E208"/>
<keyword evidence="5" id="KW-0809">Transit peptide</keyword>
<evidence type="ECO:0000256" key="4">
    <source>
        <dbReference type="ARBA" id="ARBA00022688"/>
    </source>
</evidence>
<evidence type="ECO:0000256" key="3">
    <source>
        <dbReference type="ARBA" id="ARBA00010766"/>
    </source>
</evidence>
<dbReference type="eggNOG" id="KOG2969">
    <property type="taxonomic scope" value="Eukaryota"/>
</dbReference>
<dbReference type="GO" id="GO:0006744">
    <property type="term" value="P:ubiquinone biosynthetic process"/>
    <property type="evidence" value="ECO:0007669"/>
    <property type="project" value="UniProtKB-UniRule"/>
</dbReference>
<reference evidence="10 11" key="1">
    <citation type="journal article" date="2009" name="Genome Res.">
        <title>Comparative genomics of protoploid Saccharomycetaceae.</title>
        <authorList>
            <consortium name="The Genolevures Consortium"/>
            <person name="Souciet J.-L."/>
            <person name="Dujon B."/>
            <person name="Gaillardin C."/>
            <person name="Johnston M."/>
            <person name="Baret P.V."/>
            <person name="Cliften P."/>
            <person name="Sherman D.J."/>
            <person name="Weissenbach J."/>
            <person name="Westhof E."/>
            <person name="Wincker P."/>
            <person name="Jubin C."/>
            <person name="Poulain J."/>
            <person name="Barbe V."/>
            <person name="Segurens B."/>
            <person name="Artiguenave F."/>
            <person name="Anthouard V."/>
            <person name="Vacherie B."/>
            <person name="Val M.-E."/>
            <person name="Fulton R.S."/>
            <person name="Minx P."/>
            <person name="Wilson R."/>
            <person name="Durrens P."/>
            <person name="Jean G."/>
            <person name="Marck C."/>
            <person name="Martin T."/>
            <person name="Nikolski M."/>
            <person name="Rolland T."/>
            <person name="Seret M.-L."/>
            <person name="Casaregola S."/>
            <person name="Despons L."/>
            <person name="Fairhead C."/>
            <person name="Fischer G."/>
            <person name="Lafontaine I."/>
            <person name="Leh V."/>
            <person name="Lemaire M."/>
            <person name="de Montigny J."/>
            <person name="Neuveglise C."/>
            <person name="Thierry A."/>
            <person name="Blanc-Lenfle I."/>
            <person name="Bleykasten C."/>
            <person name="Diffels J."/>
            <person name="Fritsch E."/>
            <person name="Frangeul L."/>
            <person name="Goeffon A."/>
            <person name="Jauniaux N."/>
            <person name="Kachouri-Lafond R."/>
            <person name="Payen C."/>
            <person name="Potier S."/>
            <person name="Pribylova L."/>
            <person name="Ozanne C."/>
            <person name="Richard G.-F."/>
            <person name="Sacerdot C."/>
            <person name="Straub M.-L."/>
            <person name="Talla E."/>
        </authorList>
    </citation>
    <scope>NUCLEOTIDE SEQUENCE [LARGE SCALE GENOMIC DNA]</scope>
    <source>
        <strain evidence="11">ATCC 56472 / CBS 6340 / NRRL Y-8284</strain>
    </source>
</reference>
<evidence type="ECO:0000256" key="8">
    <source>
        <dbReference type="RuleBase" id="RU366063"/>
    </source>
</evidence>
<name>C5E208_LACTC</name>
<protein>
    <recommendedName>
        <fullName evidence="8">Ubiquinone biosynthesis protein</fullName>
    </recommendedName>
</protein>
<evidence type="ECO:0000256" key="5">
    <source>
        <dbReference type="ARBA" id="ARBA00022946"/>
    </source>
</evidence>
<organism evidence="10 11">
    <name type="scientific">Lachancea thermotolerans (strain ATCC 56472 / CBS 6340 / NRRL Y-8284)</name>
    <name type="common">Yeast</name>
    <name type="synonym">Kluyveromyces thermotolerans</name>
    <dbReference type="NCBI Taxonomy" id="559295"/>
    <lineage>
        <taxon>Eukaryota</taxon>
        <taxon>Fungi</taxon>
        <taxon>Dikarya</taxon>
        <taxon>Ascomycota</taxon>
        <taxon>Saccharomycotina</taxon>
        <taxon>Saccharomycetes</taxon>
        <taxon>Saccharomycetales</taxon>
        <taxon>Saccharomycetaceae</taxon>
        <taxon>Lachancea</taxon>
    </lineage>
</organism>
<dbReference type="GO" id="GO:0005743">
    <property type="term" value="C:mitochondrial inner membrane"/>
    <property type="evidence" value="ECO:0007669"/>
    <property type="project" value="TreeGrafter"/>
</dbReference>
<dbReference type="EMBL" id="CU928180">
    <property type="protein sequence ID" value="CAR30069.1"/>
    <property type="molecule type" value="Genomic_DNA"/>
</dbReference>
<accession>C5E208</accession>
<evidence type="ECO:0000313" key="10">
    <source>
        <dbReference type="EMBL" id="CAR30069.1"/>
    </source>
</evidence>
<comment type="pathway">
    <text evidence="2 8">Cofactor biosynthesis; ubiquinone biosynthesis.</text>
</comment>
<dbReference type="UniPathway" id="UPA00232"/>
<dbReference type="GO" id="GO:0008289">
    <property type="term" value="F:lipid binding"/>
    <property type="evidence" value="ECO:0007669"/>
    <property type="project" value="UniProtKB-UniRule"/>
</dbReference>
<dbReference type="InParanoid" id="C5E208"/>
<dbReference type="InterPro" id="IPR013718">
    <property type="entry name" value="COQ9_C"/>
</dbReference>
<dbReference type="HOGENOM" id="CLU_057411_1_1_1"/>